<dbReference type="RefSeq" id="WP_000034769.1">
    <property type="nucleotide sequence ID" value="NZ_CP040880.1"/>
</dbReference>
<dbReference type="Gene3D" id="3.40.50.300">
    <property type="entry name" value="P-loop containing nucleotide triphosphate hydrolases"/>
    <property type="match status" value="1"/>
</dbReference>
<evidence type="ECO:0000313" key="2">
    <source>
        <dbReference type="EMBL" id="KAA8476042.1"/>
    </source>
</evidence>
<keyword evidence="2" id="KW-0547">Nucleotide-binding</keyword>
<feature type="domain" description="AAA+ ATPase" evidence="1">
    <location>
        <begin position="27"/>
        <end position="349"/>
    </location>
</feature>
<accession>A0A5M9GMZ4</accession>
<dbReference type="InterPro" id="IPR051396">
    <property type="entry name" value="Bact_Antivir_Def_Nuclease"/>
</dbReference>
<reference evidence="2 6" key="2">
    <citation type="submission" date="2019-09" db="EMBL/GenBank/DDBJ databases">
        <authorList>
            <person name="Geng P."/>
            <person name="Wan X."/>
            <person name="Zhou G."/>
            <person name="Yuan Z."/>
            <person name="Hu X."/>
        </authorList>
    </citation>
    <scope>NUCLEOTIDE SEQUENCE [LARGE SCALE GENOMIC DNA]</scope>
    <source>
        <strain evidence="2 6">EFR-4</strain>
    </source>
</reference>
<organism evidence="2 6">
    <name type="scientific">Bacillus paranthracis</name>
    <dbReference type="NCBI Taxonomy" id="2026186"/>
    <lineage>
        <taxon>Bacteria</taxon>
        <taxon>Bacillati</taxon>
        <taxon>Bacillota</taxon>
        <taxon>Bacilli</taxon>
        <taxon>Bacillales</taxon>
        <taxon>Bacillaceae</taxon>
        <taxon>Bacillus</taxon>
        <taxon>Bacillus cereus group</taxon>
    </lineage>
</organism>
<dbReference type="GO" id="GO:0005524">
    <property type="term" value="F:ATP binding"/>
    <property type="evidence" value="ECO:0007669"/>
    <property type="project" value="UniProtKB-KW"/>
</dbReference>
<sequence length="638" mass="73764">MSKIINSISLKNYRGFNEECLLYLADSNNICFLVGPNNSGKSLIARVLSVFTIDNIHQFTEQFNVNDYFCDNDFHALDTDKAIVMKFNINTKVFEEFQDPDLISLLNLDEIGLCFEIRKINGNFLCCMYLANKDDYSHQFNESKMRFEFKQRNSLLDQLGLVKDQIEALICKLFQEIKRRILVFDSIRSFDRVESSFYKNGSDLINWINERKHPGEITRATKQVREWLKEYFNLDEPSAIRADISKKQLIFTFEDMEFSSQEVGTGYTMLYILLIEIIRSKKDLIIIDEIESHLQPGLVRLLINLIRNHGESQYIIATHSAPVMETAKGEDILYRFNKKDGMCKFENFFRREGEGALALRELCNDLGVIPGDALLCNVVVWVEGPSEMFWIRSWLKHYLPLYKKKNHKVGNLIEGLHYTILMTGGSNISHLSFNEDEIPIEHIEEDNLLKVLKVNPNPFVIVDSDNASHTSKKFLRLLRIAAELNKVNLLNTKIKDTHISEEITKDNYSEVTNLWVLKGKELENYCHPQLIKDFYTGRASYSVSKIKGVQECLEWDVFSDTQGTGEILKSRGITNISKASGTIIHKNELARFVFNNLNEIHFQEKPKGILSPNTDMLEDLKLNLDKMLGYIFEINDIS</sequence>
<dbReference type="Proteomes" id="UP000325411">
    <property type="component" value="Unassembled WGS sequence"/>
</dbReference>
<dbReference type="AlphaFoldDB" id="A0A5M9GMZ4"/>
<evidence type="ECO:0000313" key="4">
    <source>
        <dbReference type="EMBL" id="SME11562.1"/>
    </source>
</evidence>
<evidence type="ECO:0000313" key="6">
    <source>
        <dbReference type="Proteomes" id="UP000325411"/>
    </source>
</evidence>
<dbReference type="EMBL" id="VXCE01000016">
    <property type="protein sequence ID" value="KAA8476042.1"/>
    <property type="molecule type" value="Genomic_DNA"/>
</dbReference>
<dbReference type="PANTHER" id="PTHR43581">
    <property type="entry name" value="ATP/GTP PHOSPHATASE"/>
    <property type="match status" value="1"/>
</dbReference>
<dbReference type="Proteomes" id="UP000194422">
    <property type="component" value="Unassembled WGS sequence"/>
</dbReference>
<evidence type="ECO:0000313" key="5">
    <source>
        <dbReference type="Proteomes" id="UP000194422"/>
    </source>
</evidence>
<keyword evidence="7" id="KW-1185">Reference proteome</keyword>
<dbReference type="Pfam" id="PF13175">
    <property type="entry name" value="AAA_15"/>
    <property type="match status" value="1"/>
</dbReference>
<dbReference type="PANTHER" id="PTHR43581:SF2">
    <property type="entry name" value="EXCINUCLEASE ATPASE SUBUNIT"/>
    <property type="match status" value="1"/>
</dbReference>
<dbReference type="InterPro" id="IPR041685">
    <property type="entry name" value="AAA_GajA/Old/RecF-like"/>
</dbReference>
<evidence type="ECO:0000313" key="3">
    <source>
        <dbReference type="EMBL" id="MDG0943229.1"/>
    </source>
</evidence>
<name>A0A5M9GMZ4_9BACI</name>
<dbReference type="InterPro" id="IPR027417">
    <property type="entry name" value="P-loop_NTPase"/>
</dbReference>
<reference evidence="3 7" key="3">
    <citation type="submission" date="2023-03" db="EMBL/GenBank/DDBJ databases">
        <title>Genetic diversity of Bacillus cereus sensu lato isolates from Slovenia.</title>
        <authorList>
            <person name="Abdelli M."/>
        </authorList>
    </citation>
    <scope>NUCLEOTIDE SEQUENCE [LARGE SCALE GENOMIC DNA]</scope>
    <source>
        <strain evidence="3 7">SIBC61B</strain>
    </source>
</reference>
<dbReference type="SUPFAM" id="SSF52540">
    <property type="entry name" value="P-loop containing nucleoside triphosphate hydrolases"/>
    <property type="match status" value="1"/>
</dbReference>
<keyword evidence="2" id="KW-0067">ATP-binding</keyword>
<reference evidence="4 5" key="1">
    <citation type="submission" date="2017-04" db="EMBL/GenBank/DDBJ databases">
        <authorList>
            <person name="Criscuolo A."/>
        </authorList>
    </citation>
    <scope>NUCLEOTIDE SEQUENCE [LARGE SCALE GENOMIC DNA]</scope>
    <source>
        <strain evidence="4">16-00174</strain>
    </source>
</reference>
<dbReference type="EMBL" id="FWYW01000077">
    <property type="protein sequence ID" value="SME11562.1"/>
    <property type="molecule type" value="Genomic_DNA"/>
</dbReference>
<dbReference type="EMBL" id="JARPRV010000011">
    <property type="protein sequence ID" value="MDG0943229.1"/>
    <property type="molecule type" value="Genomic_DNA"/>
</dbReference>
<dbReference type="Proteomes" id="UP001221338">
    <property type="component" value="Unassembled WGS sequence"/>
</dbReference>
<protein>
    <submittedName>
        <fullName evidence="3">AAA family ATPase</fullName>
    </submittedName>
    <submittedName>
        <fullName evidence="2">ATP-binding protein</fullName>
    </submittedName>
</protein>
<dbReference type="SMART" id="SM00382">
    <property type="entry name" value="AAA"/>
    <property type="match status" value="1"/>
</dbReference>
<evidence type="ECO:0000259" key="1">
    <source>
        <dbReference type="SMART" id="SM00382"/>
    </source>
</evidence>
<dbReference type="InterPro" id="IPR003593">
    <property type="entry name" value="AAA+_ATPase"/>
</dbReference>
<evidence type="ECO:0000313" key="7">
    <source>
        <dbReference type="Proteomes" id="UP001221338"/>
    </source>
</evidence>
<proteinExistence type="predicted"/>
<gene>
    <name evidence="4" type="ORF">BACERE00174_03368</name>
    <name evidence="2" type="ORF">FYW06_19695</name>
    <name evidence="3" type="ORF">P6U22_18770</name>
</gene>
<comment type="caution">
    <text evidence="2">The sequence shown here is derived from an EMBL/GenBank/DDBJ whole genome shotgun (WGS) entry which is preliminary data.</text>
</comment>